<dbReference type="PANTHER" id="PTHR12835">
    <property type="entry name" value="BIOTIN PROTEIN LIGASE"/>
    <property type="match status" value="1"/>
</dbReference>
<dbReference type="InterPro" id="IPR045864">
    <property type="entry name" value="aa-tRNA-synth_II/BPL/LPL"/>
</dbReference>
<feature type="domain" description="Biotin protein ligase C-terminal" evidence="5">
    <location>
        <begin position="267"/>
        <end position="295"/>
    </location>
</feature>
<gene>
    <name evidence="7" type="ORF">LU297_06735</name>
</gene>
<dbReference type="InterPro" id="IPR004143">
    <property type="entry name" value="BPL_LPL_catalytic"/>
</dbReference>
<dbReference type="SUPFAM" id="SSF55681">
    <property type="entry name" value="Class II aaRS and biotin synthetases"/>
    <property type="match status" value="1"/>
</dbReference>
<reference evidence="7" key="1">
    <citation type="submission" date="2021-12" db="EMBL/GenBank/DDBJ databases">
        <title>taxonomy of Moraxella sp. ZY201224.</title>
        <authorList>
            <person name="Li F."/>
        </authorList>
    </citation>
    <scope>NUCLEOTIDE SEQUENCE</scope>
    <source>
        <strain evidence="7">ZY201224</strain>
    </source>
</reference>
<evidence type="ECO:0000256" key="1">
    <source>
        <dbReference type="ARBA" id="ARBA00022598"/>
    </source>
</evidence>
<dbReference type="EMBL" id="CP089977">
    <property type="protein sequence ID" value="UXZ04296.1"/>
    <property type="molecule type" value="Genomic_DNA"/>
</dbReference>
<accession>A0ABY6F2H8</accession>
<sequence length="304" mass="33871">MTDKAMHAQKYIGHVLCEHWHFDEIGSTNTALMQAIQAGEYDYRQYHLMTADRQFAGRGQHGRSWIGAVGNVFLSLYLPMQAVLDQPSTTALCRLSGMLSLTVGYHLAQMPSLLSLNQYRRQQNLPIIGVKWANDLGYYDDNKQLFQKLAGILIEPVYAKHQDKSTCVGVIVGVGLNVASTPQVADGLYQATSMADLCQSVQMQMMSLPQWYEQIADAILAAIVTHNQLTKPSDRQAFVHAFNQVHLLTDKWVQIFTQDQTSQAAHQGKCVGIDEQGALLLDEEGLIVPIYAGMVQSLMNKDNQ</sequence>
<dbReference type="Pfam" id="PF03099">
    <property type="entry name" value="BPL_LplA_LipB"/>
    <property type="match status" value="1"/>
</dbReference>
<dbReference type="PANTHER" id="PTHR12835:SF5">
    <property type="entry name" value="BIOTIN--PROTEIN LIGASE"/>
    <property type="match status" value="1"/>
</dbReference>
<dbReference type="GO" id="GO:0004077">
    <property type="term" value="F:biotin--[biotin carboxyl-carrier protein] ligase activity"/>
    <property type="evidence" value="ECO:0007669"/>
    <property type="project" value="UniProtKB-EC"/>
</dbReference>
<proteinExistence type="predicted"/>
<evidence type="ECO:0000256" key="2">
    <source>
        <dbReference type="ARBA" id="ARBA00023267"/>
    </source>
</evidence>
<evidence type="ECO:0000313" key="7">
    <source>
        <dbReference type="EMBL" id="UXZ04296.1"/>
    </source>
</evidence>
<dbReference type="RefSeq" id="WP_263075782.1">
    <property type="nucleotide sequence ID" value="NZ_CP089977.1"/>
</dbReference>
<keyword evidence="1 7" id="KW-0436">Ligase</keyword>
<dbReference type="Pfam" id="PF02237">
    <property type="entry name" value="BPL_C"/>
    <property type="match status" value="1"/>
</dbReference>
<keyword evidence="2" id="KW-0092">Biotin</keyword>
<evidence type="ECO:0000313" key="8">
    <source>
        <dbReference type="Proteomes" id="UP001063782"/>
    </source>
</evidence>
<dbReference type="Gene3D" id="2.30.30.100">
    <property type="match status" value="1"/>
</dbReference>
<dbReference type="InterPro" id="IPR004408">
    <property type="entry name" value="Biotin_CoA_COase_ligase"/>
</dbReference>
<keyword evidence="8" id="KW-1185">Reference proteome</keyword>
<evidence type="ECO:0000259" key="5">
    <source>
        <dbReference type="Pfam" id="PF02237"/>
    </source>
</evidence>
<organism evidence="7 8">
    <name type="scientific">Moraxella nasicaprae</name>
    <dbReference type="NCBI Taxonomy" id="2904122"/>
    <lineage>
        <taxon>Bacteria</taxon>
        <taxon>Pseudomonadati</taxon>
        <taxon>Pseudomonadota</taxon>
        <taxon>Gammaproteobacteria</taxon>
        <taxon>Moraxellales</taxon>
        <taxon>Moraxellaceae</taxon>
        <taxon>Moraxella</taxon>
    </lineage>
</organism>
<evidence type="ECO:0000256" key="4">
    <source>
        <dbReference type="ARBA" id="ARBA00047846"/>
    </source>
</evidence>
<name>A0ABY6F2H8_9GAMM</name>
<dbReference type="Gene3D" id="3.30.930.10">
    <property type="entry name" value="Bira Bifunctional Protein, Domain 2"/>
    <property type="match status" value="1"/>
</dbReference>
<dbReference type="InterPro" id="IPR003142">
    <property type="entry name" value="BPL_C"/>
</dbReference>
<evidence type="ECO:0000256" key="3">
    <source>
        <dbReference type="ARBA" id="ARBA00024227"/>
    </source>
</evidence>
<dbReference type="NCBIfam" id="TIGR00121">
    <property type="entry name" value="birA_ligase"/>
    <property type="match status" value="1"/>
</dbReference>
<dbReference type="EC" id="6.3.4.15" evidence="3"/>
<comment type="catalytic activity">
    <reaction evidence="4">
        <text>biotin + L-lysyl-[protein] + ATP = N(6)-biotinyl-L-lysyl-[protein] + AMP + diphosphate + H(+)</text>
        <dbReference type="Rhea" id="RHEA:11756"/>
        <dbReference type="Rhea" id="RHEA-COMP:9752"/>
        <dbReference type="Rhea" id="RHEA-COMP:10505"/>
        <dbReference type="ChEBI" id="CHEBI:15378"/>
        <dbReference type="ChEBI" id="CHEBI:29969"/>
        <dbReference type="ChEBI" id="CHEBI:30616"/>
        <dbReference type="ChEBI" id="CHEBI:33019"/>
        <dbReference type="ChEBI" id="CHEBI:57586"/>
        <dbReference type="ChEBI" id="CHEBI:83144"/>
        <dbReference type="ChEBI" id="CHEBI:456215"/>
        <dbReference type="EC" id="6.3.4.15"/>
    </reaction>
</comment>
<evidence type="ECO:0000259" key="6">
    <source>
        <dbReference type="Pfam" id="PF03099"/>
    </source>
</evidence>
<feature type="domain" description="BPL/LPL catalytic" evidence="6">
    <location>
        <begin position="26"/>
        <end position="176"/>
    </location>
</feature>
<protein>
    <recommendedName>
        <fullName evidence="3">biotin--[biotin carboxyl-carrier protein] ligase</fullName>
        <ecNumber evidence="3">6.3.4.15</ecNumber>
    </recommendedName>
</protein>
<dbReference type="Proteomes" id="UP001063782">
    <property type="component" value="Chromosome"/>
</dbReference>